<dbReference type="Proteomes" id="UP000292639">
    <property type="component" value="Unassembled WGS sequence"/>
</dbReference>
<feature type="compositionally biased region" description="Basic and acidic residues" evidence="1">
    <location>
        <begin position="8"/>
        <end position="19"/>
    </location>
</feature>
<dbReference type="EMBL" id="QJUP01000007">
    <property type="protein sequence ID" value="TBU97875.1"/>
    <property type="molecule type" value="Genomic_DNA"/>
</dbReference>
<organism evidence="3 4">
    <name type="scientific">Stutzerimonas kirkiae</name>
    <dbReference type="NCBI Taxonomy" id="2211392"/>
    <lineage>
        <taxon>Bacteria</taxon>
        <taxon>Pseudomonadati</taxon>
        <taxon>Pseudomonadota</taxon>
        <taxon>Gammaproteobacteria</taxon>
        <taxon>Pseudomonadales</taxon>
        <taxon>Pseudomonadaceae</taxon>
        <taxon>Stutzerimonas</taxon>
    </lineage>
</organism>
<evidence type="ECO:0000259" key="2">
    <source>
        <dbReference type="PROSITE" id="PS51819"/>
    </source>
</evidence>
<sequence length="311" mass="33391">MAIARVLPGRDNRPLEHAGDTGVSPLSRPARQTGMPMTTSAHITGFDHLVILVKDLESAQRRYSQLGFRLSPRNRHPQSSTANHVAVFQRDYLELLTVTQADALNQPLADLLEQGGDGLRMLALGSADAEAAKAHLQAQAIDAFGPFALSRKGPGAQGGEVELLFNVLLPQAVGAPLEAQLFFCQHLTPERVYQADAPAHPNSALGVRAITVPVADLQPVESRLRALAGGDAYRRQDDALELNTGSAPLRFVATAHWPHGQASGLVSFDSADLDATRDWLRSANIAFEELGEAIRIAADDAHNVVLEFQAS</sequence>
<protein>
    <recommendedName>
        <fullName evidence="2">VOC domain-containing protein</fullName>
    </recommendedName>
</protein>
<comment type="caution">
    <text evidence="3">The sequence shown here is derived from an EMBL/GenBank/DDBJ whole genome shotgun (WGS) entry which is preliminary data.</text>
</comment>
<dbReference type="PROSITE" id="PS51819">
    <property type="entry name" value="VOC"/>
    <property type="match status" value="1"/>
</dbReference>
<dbReference type="Gene3D" id="3.10.180.10">
    <property type="entry name" value="2,3-Dihydroxybiphenyl 1,2-Dioxygenase, domain 1"/>
    <property type="match status" value="1"/>
</dbReference>
<dbReference type="Pfam" id="PF13468">
    <property type="entry name" value="Glyoxalase_3"/>
    <property type="match status" value="1"/>
</dbReference>
<feature type="domain" description="VOC" evidence="2">
    <location>
        <begin position="45"/>
        <end position="186"/>
    </location>
</feature>
<dbReference type="InterPro" id="IPR025870">
    <property type="entry name" value="Glyoxalase-like_dom"/>
</dbReference>
<feature type="region of interest" description="Disordered" evidence="1">
    <location>
        <begin position="1"/>
        <end position="36"/>
    </location>
</feature>
<gene>
    <name evidence="3" type="ORF">DNJ96_07055</name>
</gene>
<dbReference type="InterPro" id="IPR037523">
    <property type="entry name" value="VOC_core"/>
</dbReference>
<dbReference type="SUPFAM" id="SSF54593">
    <property type="entry name" value="Glyoxalase/Bleomycin resistance protein/Dihydroxybiphenyl dioxygenase"/>
    <property type="match status" value="1"/>
</dbReference>
<evidence type="ECO:0000313" key="4">
    <source>
        <dbReference type="Proteomes" id="UP000292639"/>
    </source>
</evidence>
<dbReference type="AlphaFoldDB" id="A0A4V2KD75"/>
<keyword evidence="4" id="KW-1185">Reference proteome</keyword>
<accession>A0A4V2KD75</accession>
<evidence type="ECO:0000313" key="3">
    <source>
        <dbReference type="EMBL" id="TBU97875.1"/>
    </source>
</evidence>
<dbReference type="InterPro" id="IPR029068">
    <property type="entry name" value="Glyas_Bleomycin-R_OHBP_Dase"/>
</dbReference>
<dbReference type="PANTHER" id="PTHR40265">
    <property type="entry name" value="BLL2707 PROTEIN"/>
    <property type="match status" value="1"/>
</dbReference>
<proteinExistence type="predicted"/>
<dbReference type="OrthoDB" id="9812467at2"/>
<name>A0A4V2KD75_9GAMM</name>
<reference evidence="3 4" key="1">
    <citation type="submission" date="2018-06" db="EMBL/GenBank/DDBJ databases">
        <title>Three novel Pseudomonas species isolated from symptomatic oak.</title>
        <authorList>
            <person name="Bueno-Gonzalez V."/>
            <person name="Brady C."/>
        </authorList>
    </citation>
    <scope>NUCLEOTIDE SEQUENCE [LARGE SCALE GENOMIC DNA]</scope>
    <source>
        <strain evidence="3 4">P17C</strain>
    </source>
</reference>
<dbReference type="PANTHER" id="PTHR40265:SF1">
    <property type="entry name" value="GLYOXALASE-LIKE DOMAIN-CONTAINING PROTEIN"/>
    <property type="match status" value="1"/>
</dbReference>
<evidence type="ECO:0000256" key="1">
    <source>
        <dbReference type="SAM" id="MobiDB-lite"/>
    </source>
</evidence>